<dbReference type="AlphaFoldDB" id="A0A2T4CA89"/>
<accession>A0A2T4CA89</accession>
<evidence type="ECO:0000259" key="2">
    <source>
        <dbReference type="Pfam" id="PF25484"/>
    </source>
</evidence>
<sequence length="235" mass="24770">MLASAAVLALVGAAAASPVSIVPNYPPTMQSTGFRLVVNVTDKARDFTPSIQNLYINTIHVGAGLNQVGLGTKDNNPSVWYQNGTAADYRFGASTLITDQGTPLSPYGFSLVKDEGSATLSTARADGGLGTKGVAISQFPEGYRYLLPETYVVCNESLAYYQGTHFLVVEQAATTVSSSGQIEKNIPEGCAPVRLLPECATLESLPAGSYSSHEFAISTDCYPDVAAINWSLYGP</sequence>
<dbReference type="Proteomes" id="UP000240760">
    <property type="component" value="Unassembled WGS sequence"/>
</dbReference>
<feature type="signal peptide" evidence="1">
    <location>
        <begin position="1"/>
        <end position="16"/>
    </location>
</feature>
<keyword evidence="4" id="KW-1185">Reference proteome</keyword>
<keyword evidence="1" id="KW-0732">Signal</keyword>
<evidence type="ECO:0000313" key="3">
    <source>
        <dbReference type="EMBL" id="PTB78454.1"/>
    </source>
</evidence>
<name>A0A2T4CA89_TRILO</name>
<evidence type="ECO:0000256" key="1">
    <source>
        <dbReference type="SAM" id="SignalP"/>
    </source>
</evidence>
<evidence type="ECO:0000313" key="4">
    <source>
        <dbReference type="Proteomes" id="UP000240760"/>
    </source>
</evidence>
<dbReference type="STRING" id="983965.A0A2T4CA89"/>
<proteinExistence type="predicted"/>
<reference evidence="3 4" key="1">
    <citation type="submission" date="2016-07" db="EMBL/GenBank/DDBJ databases">
        <title>Multiple horizontal gene transfer events from other fungi enriched the ability of initially mycotrophic Trichoderma (Ascomycota) to feed on dead plant biomass.</title>
        <authorList>
            <consortium name="DOE Joint Genome Institute"/>
            <person name="Aerts A."/>
            <person name="Atanasova L."/>
            <person name="Chenthamara K."/>
            <person name="Zhang J."/>
            <person name="Grujic M."/>
            <person name="Henrissat B."/>
            <person name="Kuo A."/>
            <person name="Salamov A."/>
            <person name="Lipzen A."/>
            <person name="Labutti K."/>
            <person name="Barry K."/>
            <person name="Miao Y."/>
            <person name="Rahimi M.J."/>
            <person name="Shen Q."/>
            <person name="Grigoriev I.V."/>
            <person name="Kubicek C.P."/>
            <person name="Druzhinina I.S."/>
        </authorList>
    </citation>
    <scope>NUCLEOTIDE SEQUENCE [LARGE SCALE GENOMIC DNA]</scope>
    <source>
        <strain evidence="3 4">ATCC 18648</strain>
    </source>
</reference>
<dbReference type="Pfam" id="PF25484">
    <property type="entry name" value="DUF7907"/>
    <property type="match status" value="1"/>
</dbReference>
<dbReference type="InterPro" id="IPR057229">
    <property type="entry name" value="DUF7907"/>
</dbReference>
<protein>
    <recommendedName>
        <fullName evidence="2">DUF7907 domain-containing protein</fullName>
    </recommendedName>
</protein>
<dbReference type="EMBL" id="KZ679129">
    <property type="protein sequence ID" value="PTB78454.1"/>
    <property type="molecule type" value="Genomic_DNA"/>
</dbReference>
<gene>
    <name evidence="3" type="ORF">M440DRAFT_1399604</name>
</gene>
<dbReference type="OrthoDB" id="3518533at2759"/>
<feature type="domain" description="DUF7907" evidence="2">
    <location>
        <begin position="31"/>
        <end position="199"/>
    </location>
</feature>
<organism evidence="3 4">
    <name type="scientific">Trichoderma longibrachiatum ATCC 18648</name>
    <dbReference type="NCBI Taxonomy" id="983965"/>
    <lineage>
        <taxon>Eukaryota</taxon>
        <taxon>Fungi</taxon>
        <taxon>Dikarya</taxon>
        <taxon>Ascomycota</taxon>
        <taxon>Pezizomycotina</taxon>
        <taxon>Sordariomycetes</taxon>
        <taxon>Hypocreomycetidae</taxon>
        <taxon>Hypocreales</taxon>
        <taxon>Hypocreaceae</taxon>
        <taxon>Trichoderma</taxon>
    </lineage>
</organism>
<feature type="chain" id="PRO_5015686020" description="DUF7907 domain-containing protein" evidence="1">
    <location>
        <begin position="17"/>
        <end position="235"/>
    </location>
</feature>